<accession>A0ABX5URP3</accession>
<keyword evidence="9" id="KW-0472">Membrane</keyword>
<evidence type="ECO:0000259" key="12">
    <source>
        <dbReference type="PROSITE" id="PS50885"/>
    </source>
</evidence>
<dbReference type="SMART" id="SM00387">
    <property type="entry name" value="HATPase_c"/>
    <property type="match status" value="1"/>
</dbReference>
<gene>
    <name evidence="13" type="ORF">FCL38_02520</name>
</gene>
<evidence type="ECO:0000256" key="8">
    <source>
        <dbReference type="SAM" id="Coils"/>
    </source>
</evidence>
<evidence type="ECO:0000256" key="1">
    <source>
        <dbReference type="ARBA" id="ARBA00000085"/>
    </source>
</evidence>
<reference evidence="13 14" key="1">
    <citation type="submission" date="2019-05" db="EMBL/GenBank/DDBJ databases">
        <title>Draft Genome Sequences of Six Type Strains of the Genus Massilia.</title>
        <authorList>
            <person name="Miess H."/>
            <person name="Frediansyhah A."/>
            <person name="Gross H."/>
        </authorList>
    </citation>
    <scope>NUCLEOTIDE SEQUENCE [LARGE SCALE GENOMIC DNA]</scope>
    <source>
        <strain evidence="13 14">DSMZ 26121</strain>
    </source>
</reference>
<keyword evidence="14" id="KW-1185">Reference proteome</keyword>
<dbReference type="SMART" id="SM00388">
    <property type="entry name" value="HisKA"/>
    <property type="match status" value="1"/>
</dbReference>
<dbReference type="SUPFAM" id="SSF158472">
    <property type="entry name" value="HAMP domain-like"/>
    <property type="match status" value="1"/>
</dbReference>
<feature type="coiled-coil region" evidence="8">
    <location>
        <begin position="314"/>
        <end position="348"/>
    </location>
</feature>
<dbReference type="SUPFAM" id="SSF52172">
    <property type="entry name" value="CheY-like"/>
    <property type="match status" value="1"/>
</dbReference>
<feature type="modified residue" description="4-aspartylphosphate" evidence="7">
    <location>
        <position position="646"/>
    </location>
</feature>
<keyword evidence="8" id="KW-0175">Coiled coil</keyword>
<dbReference type="Gene3D" id="3.40.50.2300">
    <property type="match status" value="1"/>
</dbReference>
<evidence type="ECO:0000259" key="10">
    <source>
        <dbReference type="PROSITE" id="PS50109"/>
    </source>
</evidence>
<dbReference type="InterPro" id="IPR005467">
    <property type="entry name" value="His_kinase_dom"/>
</dbReference>
<keyword evidence="6" id="KW-0418">Kinase</keyword>
<feature type="domain" description="HAMP" evidence="12">
    <location>
        <begin position="280"/>
        <end position="333"/>
    </location>
</feature>
<dbReference type="CDD" id="cd17580">
    <property type="entry name" value="REC_2_DhkD-like"/>
    <property type="match status" value="1"/>
</dbReference>
<proteinExistence type="predicted"/>
<dbReference type="PANTHER" id="PTHR43547:SF2">
    <property type="entry name" value="HYBRID SIGNAL TRANSDUCTION HISTIDINE KINASE C"/>
    <property type="match status" value="1"/>
</dbReference>
<dbReference type="CDD" id="cd00082">
    <property type="entry name" value="HisKA"/>
    <property type="match status" value="1"/>
</dbReference>
<dbReference type="EC" id="2.7.13.3" evidence="3"/>
<dbReference type="InterPro" id="IPR011006">
    <property type="entry name" value="CheY-like_superfamily"/>
</dbReference>
<evidence type="ECO:0000256" key="5">
    <source>
        <dbReference type="ARBA" id="ARBA00022679"/>
    </source>
</evidence>
<dbReference type="CDD" id="cd12915">
    <property type="entry name" value="PDC2_DGC_like"/>
    <property type="match status" value="1"/>
</dbReference>
<evidence type="ECO:0000256" key="6">
    <source>
        <dbReference type="ARBA" id="ARBA00022777"/>
    </source>
</evidence>
<comment type="subcellular location">
    <subcellularLocation>
        <location evidence="2">Membrane</location>
    </subcellularLocation>
</comment>
<feature type="domain" description="Histidine kinase" evidence="10">
    <location>
        <begin position="355"/>
        <end position="573"/>
    </location>
</feature>
<dbReference type="Proteomes" id="UP000298763">
    <property type="component" value="Chromosome"/>
</dbReference>
<dbReference type="Gene3D" id="3.30.450.20">
    <property type="entry name" value="PAS domain"/>
    <property type="match status" value="2"/>
</dbReference>
<dbReference type="InterPro" id="IPR003660">
    <property type="entry name" value="HAMP_dom"/>
</dbReference>
<name>A0ABX5URP3_9BURK</name>
<dbReference type="Gene3D" id="1.10.287.130">
    <property type="match status" value="1"/>
</dbReference>
<dbReference type="Pfam" id="PF00512">
    <property type="entry name" value="HisKA"/>
    <property type="match status" value="1"/>
</dbReference>
<dbReference type="SMART" id="SM00304">
    <property type="entry name" value="HAMP"/>
    <property type="match status" value="1"/>
</dbReference>
<dbReference type="SMART" id="SM00448">
    <property type="entry name" value="REC"/>
    <property type="match status" value="1"/>
</dbReference>
<dbReference type="SUPFAM" id="SSF55874">
    <property type="entry name" value="ATPase domain of HSP90 chaperone/DNA topoisomerase II/histidine kinase"/>
    <property type="match status" value="1"/>
</dbReference>
<evidence type="ECO:0000256" key="3">
    <source>
        <dbReference type="ARBA" id="ARBA00012438"/>
    </source>
</evidence>
<dbReference type="SUPFAM" id="SSF47384">
    <property type="entry name" value="Homodimeric domain of signal transducing histidine kinase"/>
    <property type="match status" value="1"/>
</dbReference>
<feature type="transmembrane region" description="Helical" evidence="9">
    <location>
        <begin position="257"/>
        <end position="277"/>
    </location>
</feature>
<keyword evidence="9" id="KW-0812">Transmembrane</keyword>
<keyword evidence="9" id="KW-1133">Transmembrane helix</keyword>
<dbReference type="PROSITE" id="PS50109">
    <property type="entry name" value="HIS_KIN"/>
    <property type="match status" value="1"/>
</dbReference>
<feature type="domain" description="Response regulatory" evidence="11">
    <location>
        <begin position="597"/>
        <end position="713"/>
    </location>
</feature>
<keyword evidence="4 7" id="KW-0597">Phosphoprotein</keyword>
<dbReference type="Gene3D" id="6.10.340.10">
    <property type="match status" value="1"/>
</dbReference>
<dbReference type="InterPro" id="IPR003594">
    <property type="entry name" value="HATPase_dom"/>
</dbReference>
<dbReference type="InterPro" id="IPR036890">
    <property type="entry name" value="HATPase_C_sf"/>
</dbReference>
<sequence>MAAMTVLTGVREREHAIDVARENLQRLANLAAANEAQSLEGARQILRDLSSIPDLLDNQDDCSVLLSDILSKNTDYVNFGLIQLNGDVTCSAVAATRLVNLSDRAHFRRAIAERRFIASNYVFGRVIGKHTINLTFPVIKNGEVRAVLFAAMDLAELDKFVLDVHLSPGSVLWTVDGQGTAISRRPDPASWFGKPIAPHLRQAVAARPEVPVLLTDTDGVERLYAFARVGKPDISDYTVIIGMPYDEIVANATRDQLIAVVGLVATVTLALLAAWFGGDMLIVRRVQALARTANRIAGGSLDTRTGLRYEDEEIGALARSLDEMAQALQKKEQERDVASASLQAADRRKDEFLAMLAHELRNPLAPISSGAQVLKMAHADNPAVARTADIIARQVEHMTRLIDDLLDVSRVTRGLVKLNRQPLDLRTVVEDAVEQAYPLFKSKRQQLELDIPHVPIGINADHKRMVQVIVNLLNNAAKYTQEYGHIRVKLQRDGALVRVEVADDGIGMAPELVARVFELFTQAERTSDRSQGGLGLGLALARTLVTLHGGTVRAASAGPQQGSTFTVELPYVEAPALPDAAGMPAAGSKAARPGALRCLVVDDNVDAAQTLALFLEAAGHAVQVAHRAGEALELARRHAPELCFLDIGLPDIDGNQLARQLRALPQTSGAQLVAVTGYGRKEDQEKSIAAGFDQYFVKPMDTAKLVQLLSMMRPEVVK</sequence>
<dbReference type="InterPro" id="IPR001789">
    <property type="entry name" value="Sig_transdc_resp-reg_receiver"/>
</dbReference>
<evidence type="ECO:0000259" key="11">
    <source>
        <dbReference type="PROSITE" id="PS50110"/>
    </source>
</evidence>
<dbReference type="Pfam" id="PF02518">
    <property type="entry name" value="HATPase_c"/>
    <property type="match status" value="1"/>
</dbReference>
<dbReference type="Pfam" id="PF00672">
    <property type="entry name" value="HAMP"/>
    <property type="match status" value="1"/>
</dbReference>
<dbReference type="PRINTS" id="PR00344">
    <property type="entry name" value="BCTRLSENSOR"/>
</dbReference>
<dbReference type="PROSITE" id="PS50885">
    <property type="entry name" value="HAMP"/>
    <property type="match status" value="1"/>
</dbReference>
<dbReference type="InterPro" id="IPR036097">
    <property type="entry name" value="HisK_dim/P_sf"/>
</dbReference>
<dbReference type="Pfam" id="PF00072">
    <property type="entry name" value="Response_reg"/>
    <property type="match status" value="1"/>
</dbReference>
<dbReference type="InterPro" id="IPR003661">
    <property type="entry name" value="HisK_dim/P_dom"/>
</dbReference>
<dbReference type="EMBL" id="CP040017">
    <property type="protein sequence ID" value="QCP14457.1"/>
    <property type="molecule type" value="Genomic_DNA"/>
</dbReference>
<evidence type="ECO:0000256" key="2">
    <source>
        <dbReference type="ARBA" id="ARBA00004370"/>
    </source>
</evidence>
<evidence type="ECO:0000313" key="13">
    <source>
        <dbReference type="EMBL" id="QCP14457.1"/>
    </source>
</evidence>
<dbReference type="PANTHER" id="PTHR43547">
    <property type="entry name" value="TWO-COMPONENT HISTIDINE KINASE"/>
    <property type="match status" value="1"/>
</dbReference>
<evidence type="ECO:0000256" key="4">
    <source>
        <dbReference type="ARBA" id="ARBA00022553"/>
    </source>
</evidence>
<dbReference type="CDD" id="cd06225">
    <property type="entry name" value="HAMP"/>
    <property type="match status" value="1"/>
</dbReference>
<dbReference type="PROSITE" id="PS50110">
    <property type="entry name" value="RESPONSE_REGULATORY"/>
    <property type="match status" value="1"/>
</dbReference>
<evidence type="ECO:0000313" key="14">
    <source>
        <dbReference type="Proteomes" id="UP000298763"/>
    </source>
</evidence>
<dbReference type="CDD" id="cd12914">
    <property type="entry name" value="PDC1_DGC_like"/>
    <property type="match status" value="1"/>
</dbReference>
<dbReference type="InterPro" id="IPR004358">
    <property type="entry name" value="Sig_transdc_His_kin-like_C"/>
</dbReference>
<organism evidence="13 14">
    <name type="scientific">Pseudoduganella umbonata</name>
    <dbReference type="NCBI Taxonomy" id="864828"/>
    <lineage>
        <taxon>Bacteria</taxon>
        <taxon>Pseudomonadati</taxon>
        <taxon>Pseudomonadota</taxon>
        <taxon>Betaproteobacteria</taxon>
        <taxon>Burkholderiales</taxon>
        <taxon>Oxalobacteraceae</taxon>
        <taxon>Telluria group</taxon>
        <taxon>Pseudoduganella</taxon>
    </lineage>
</organism>
<evidence type="ECO:0000256" key="9">
    <source>
        <dbReference type="SAM" id="Phobius"/>
    </source>
</evidence>
<dbReference type="Gene3D" id="3.30.565.10">
    <property type="entry name" value="Histidine kinase-like ATPase, C-terminal domain"/>
    <property type="match status" value="1"/>
</dbReference>
<keyword evidence="5" id="KW-0808">Transferase</keyword>
<protein>
    <recommendedName>
        <fullName evidence="3">histidine kinase</fullName>
        <ecNumber evidence="3">2.7.13.3</ecNumber>
    </recommendedName>
</protein>
<comment type="catalytic activity">
    <reaction evidence="1">
        <text>ATP + protein L-histidine = ADP + protein N-phospho-L-histidine.</text>
        <dbReference type="EC" id="2.7.13.3"/>
    </reaction>
</comment>
<evidence type="ECO:0000256" key="7">
    <source>
        <dbReference type="PROSITE-ProRule" id="PRU00169"/>
    </source>
</evidence>